<evidence type="ECO:0000256" key="3">
    <source>
        <dbReference type="ARBA" id="ARBA00022723"/>
    </source>
</evidence>
<keyword evidence="2 6" id="KW-0349">Heme</keyword>
<dbReference type="GeneID" id="92961451"/>
<keyword evidence="3 7" id="KW-0479">Metal-binding</keyword>
<feature type="binding site" description="covalent" evidence="6">
    <location>
        <position position="58"/>
    </location>
    <ligand>
        <name>heme c</name>
        <dbReference type="ChEBI" id="CHEBI:61717"/>
    </ligand>
</feature>
<evidence type="ECO:0000256" key="8">
    <source>
        <dbReference type="SAM" id="Phobius"/>
    </source>
</evidence>
<organism evidence="10 11">
    <name type="scientific">Caldibacillus thermoamylovorans</name>
    <dbReference type="NCBI Taxonomy" id="35841"/>
    <lineage>
        <taxon>Bacteria</taxon>
        <taxon>Bacillati</taxon>
        <taxon>Bacillota</taxon>
        <taxon>Bacilli</taxon>
        <taxon>Bacillales</taxon>
        <taxon>Bacillaceae</taxon>
        <taxon>Caldibacillus</taxon>
    </lineage>
</organism>
<dbReference type="STRING" id="35841.B4167_0995"/>
<evidence type="ECO:0000259" key="9">
    <source>
        <dbReference type="PROSITE" id="PS51007"/>
    </source>
</evidence>
<evidence type="ECO:0000256" key="6">
    <source>
        <dbReference type="PIRSR" id="PIRSR000025-1"/>
    </source>
</evidence>
<dbReference type="GO" id="GO:0016020">
    <property type="term" value="C:membrane"/>
    <property type="evidence" value="ECO:0007669"/>
    <property type="project" value="InterPro"/>
</dbReference>
<feature type="binding site" description="axial binding residue" evidence="7">
    <location>
        <position position="97"/>
    </location>
    <ligand>
        <name>heme c</name>
        <dbReference type="ChEBI" id="CHEBI:61717"/>
    </ligand>
    <ligandPart>
        <name>Fe</name>
        <dbReference type="ChEBI" id="CHEBI:18248"/>
    </ligandPart>
</feature>
<dbReference type="Gene3D" id="1.10.760.10">
    <property type="entry name" value="Cytochrome c-like domain"/>
    <property type="match status" value="1"/>
</dbReference>
<dbReference type="InterPro" id="IPR036909">
    <property type="entry name" value="Cyt_c-like_dom_sf"/>
</dbReference>
<dbReference type="GO" id="GO:0005506">
    <property type="term" value="F:iron ion binding"/>
    <property type="evidence" value="ECO:0007669"/>
    <property type="project" value="InterPro"/>
</dbReference>
<feature type="binding site" description="axial binding residue" evidence="7">
    <location>
        <position position="62"/>
    </location>
    <ligand>
        <name>heme c</name>
        <dbReference type="ChEBI" id="CHEBI:61717"/>
    </ligand>
    <ligandPart>
        <name>Fe</name>
        <dbReference type="ChEBI" id="CHEBI:18248"/>
    </ligandPart>
</feature>
<keyword evidence="8" id="KW-1133">Transmembrane helix</keyword>
<sequence length="118" mass="12803">MKRNAIFPYLLIMVLGIGLMVALSIIGVNDSKEAEGKDSEKGNVAQAATPEEIYQKSCFTCHGQNYEGAMGPELKGVDERLSKDEIKEVLQNGRGAMPKGLVPAESLDAMADWLMSLE</sequence>
<dbReference type="PIRSF" id="PIRSF000025">
    <property type="entry name" value="Cytc_Bsub_c550"/>
    <property type="match status" value="1"/>
</dbReference>
<dbReference type="Proteomes" id="UP000040576">
    <property type="component" value="Unassembled WGS sequence"/>
</dbReference>
<dbReference type="InterPro" id="IPR009056">
    <property type="entry name" value="Cyt_c-like_dom"/>
</dbReference>
<dbReference type="InterPro" id="IPR051811">
    <property type="entry name" value="Cytochrome_c550/c551-like"/>
</dbReference>
<keyword evidence="5 7" id="KW-0408">Iron</keyword>
<dbReference type="PANTHER" id="PTHR37823">
    <property type="entry name" value="CYTOCHROME C-553-LIKE"/>
    <property type="match status" value="1"/>
</dbReference>
<feature type="transmembrane region" description="Helical" evidence="8">
    <location>
        <begin position="6"/>
        <end position="28"/>
    </location>
</feature>
<dbReference type="PROSITE" id="PS51007">
    <property type="entry name" value="CYTC"/>
    <property type="match status" value="1"/>
</dbReference>
<evidence type="ECO:0000256" key="5">
    <source>
        <dbReference type="ARBA" id="ARBA00023004"/>
    </source>
</evidence>
<dbReference type="AlphaFoldDB" id="A0A090J2G5"/>
<dbReference type="InterPro" id="IPR054780">
    <property type="entry name" value="Cytochro_C550_firm"/>
</dbReference>
<keyword evidence="4" id="KW-0249">Electron transport</keyword>
<name>A0A090J2G5_9BACI</name>
<evidence type="ECO:0000313" key="11">
    <source>
        <dbReference type="Proteomes" id="UP000040576"/>
    </source>
</evidence>
<dbReference type="PATRIC" id="fig|35841.6.peg.2447"/>
<dbReference type="SUPFAM" id="SSF46626">
    <property type="entry name" value="Cytochrome c"/>
    <property type="match status" value="1"/>
</dbReference>
<dbReference type="GO" id="GO:0020037">
    <property type="term" value="F:heme binding"/>
    <property type="evidence" value="ECO:0007669"/>
    <property type="project" value="InterPro"/>
</dbReference>
<dbReference type="Pfam" id="PF13442">
    <property type="entry name" value="Cytochrome_CBB3"/>
    <property type="match status" value="1"/>
</dbReference>
<proteinExistence type="predicted"/>
<evidence type="ECO:0000256" key="4">
    <source>
        <dbReference type="ARBA" id="ARBA00022982"/>
    </source>
</evidence>
<accession>A0A090J2G5</accession>
<dbReference type="PANTHER" id="PTHR37823:SF2">
    <property type="entry name" value="CYTOCHROME C-550"/>
    <property type="match status" value="1"/>
</dbReference>
<dbReference type="eggNOG" id="COG2010">
    <property type="taxonomic scope" value="Bacteria"/>
</dbReference>
<keyword evidence="11" id="KW-1185">Reference proteome</keyword>
<evidence type="ECO:0000256" key="7">
    <source>
        <dbReference type="PIRSR" id="PIRSR000025-2"/>
    </source>
</evidence>
<dbReference type="KEGG" id="bthv:CQJ30_12365"/>
<keyword evidence="1" id="KW-0813">Transport</keyword>
<protein>
    <recommendedName>
        <fullName evidence="9">Cytochrome c domain-containing protein</fullName>
    </recommendedName>
</protein>
<keyword evidence="8" id="KW-0472">Membrane</keyword>
<evidence type="ECO:0000256" key="2">
    <source>
        <dbReference type="ARBA" id="ARBA00022617"/>
    </source>
</evidence>
<gene>
    <name evidence="10" type="ORF">BT1A1_2234</name>
</gene>
<dbReference type="NCBIfam" id="NF045773">
    <property type="entry name" value="cytochro_C550"/>
    <property type="match status" value="1"/>
</dbReference>
<dbReference type="RefSeq" id="WP_034771099.1">
    <property type="nucleotide sequence ID" value="NZ_CCRF01000064.1"/>
</dbReference>
<evidence type="ECO:0000256" key="1">
    <source>
        <dbReference type="ARBA" id="ARBA00022448"/>
    </source>
</evidence>
<keyword evidence="8" id="KW-0812">Transmembrane</keyword>
<dbReference type="InterPro" id="IPR012218">
    <property type="entry name" value="Cyt_c_BACSU-c550-type"/>
</dbReference>
<feature type="domain" description="Cytochrome c" evidence="9">
    <location>
        <begin position="45"/>
        <end position="118"/>
    </location>
</feature>
<dbReference type="GO" id="GO:0009055">
    <property type="term" value="F:electron transfer activity"/>
    <property type="evidence" value="ECO:0007669"/>
    <property type="project" value="InterPro"/>
</dbReference>
<reference evidence="10 11" key="1">
    <citation type="submission" date="2014-07" db="EMBL/GenBank/DDBJ databases">
        <authorList>
            <person name="Wibberg Daniel"/>
        </authorList>
    </citation>
    <scope>NUCLEOTIDE SEQUENCE [LARGE SCALE GENOMIC DNA]</scope>
</reference>
<evidence type="ECO:0000313" key="10">
    <source>
        <dbReference type="EMBL" id="CEE02055.1"/>
    </source>
</evidence>
<feature type="binding site" description="covalent" evidence="6">
    <location>
        <position position="61"/>
    </location>
    <ligand>
        <name>heme c</name>
        <dbReference type="ChEBI" id="CHEBI:61717"/>
    </ligand>
</feature>
<dbReference type="EMBL" id="CCRF01000064">
    <property type="protein sequence ID" value="CEE02055.1"/>
    <property type="molecule type" value="Genomic_DNA"/>
</dbReference>
<comment type="PTM">
    <text evidence="6">Binds 1 heme c group covalently per subunit.</text>
</comment>